<accession>A0ABT3N419</accession>
<sequence>MIIIVDKGASNIEELKKWDRRIAHSACFTDLSGVYVACTSGGIFHSKGYLAKTSKYGEFYIGSMNLTNKGISGNEELVIEGSYTIGSREHSAYIAERFDEYVDYLIESKSQRVRDVQHSSSKEADDIRSLFLDGRIFYESNEQNPFRFNLQLPDELLKAESPLNQLLESKTSNSLNISALIADLQYGLGYELPQRNNSKAMWKRYCIQTCYGYWCPSEYQADLQVELNKKISANQPYYKALYTLVTEYSAPLYEKLKALISSLAGSLDHRHGQVDWVYLDKNKLDDAWKRWLENIHAKFQVSGYLDRLSCGIKNVATPDVWGNPNSVKDFETSIFESVIYELAKAGTKTTRNEPAYAFSVELDIDRESTADELRAKLTQFLSKNNRSIFIDEEEN</sequence>
<gene>
    <name evidence="1" type="ORF">NX722_27830</name>
</gene>
<keyword evidence="2" id="KW-1185">Reference proteome</keyword>
<organism evidence="1 2">
    <name type="scientific">Endozoicomonas gorgoniicola</name>
    <dbReference type="NCBI Taxonomy" id="1234144"/>
    <lineage>
        <taxon>Bacteria</taxon>
        <taxon>Pseudomonadati</taxon>
        <taxon>Pseudomonadota</taxon>
        <taxon>Gammaproteobacteria</taxon>
        <taxon>Oceanospirillales</taxon>
        <taxon>Endozoicomonadaceae</taxon>
        <taxon>Endozoicomonas</taxon>
    </lineage>
</organism>
<dbReference type="EMBL" id="JAPFCC010000001">
    <property type="protein sequence ID" value="MCW7556376.1"/>
    <property type="molecule type" value="Genomic_DNA"/>
</dbReference>
<comment type="caution">
    <text evidence="1">The sequence shown here is derived from an EMBL/GenBank/DDBJ whole genome shotgun (WGS) entry which is preliminary data.</text>
</comment>
<dbReference type="Proteomes" id="UP001209854">
    <property type="component" value="Unassembled WGS sequence"/>
</dbReference>
<proteinExistence type="predicted"/>
<evidence type="ECO:0000313" key="1">
    <source>
        <dbReference type="EMBL" id="MCW7556376.1"/>
    </source>
</evidence>
<dbReference type="Gene3D" id="3.30.870.10">
    <property type="entry name" value="Endonuclease Chain A"/>
    <property type="match status" value="1"/>
</dbReference>
<reference evidence="1 2" key="1">
    <citation type="submission" date="2022-10" db="EMBL/GenBank/DDBJ databases">
        <title>High-quality genome sequences of two octocoral-associated bacteria, Endozoicomonas euniceicola EF212 and Endozoicomonas gorgoniicola PS125.</title>
        <authorList>
            <person name="Chiou Y.-J."/>
            <person name="Chen Y.-H."/>
        </authorList>
    </citation>
    <scope>NUCLEOTIDE SEQUENCE [LARGE SCALE GENOMIC DNA]</scope>
    <source>
        <strain evidence="1 2">PS125</strain>
    </source>
</reference>
<evidence type="ECO:0000313" key="2">
    <source>
        <dbReference type="Proteomes" id="UP001209854"/>
    </source>
</evidence>
<dbReference type="RefSeq" id="WP_262566064.1">
    <property type="nucleotide sequence ID" value="NZ_JAPFCC010000001.1"/>
</dbReference>
<evidence type="ECO:0008006" key="3">
    <source>
        <dbReference type="Google" id="ProtNLM"/>
    </source>
</evidence>
<name>A0ABT3N419_9GAMM</name>
<protein>
    <recommendedName>
        <fullName evidence="3">PLD phosphodiesterase domain-containing protein</fullName>
    </recommendedName>
</protein>